<dbReference type="HOGENOM" id="CLU_424514_0_0_1"/>
<accession>A0A0D2ET73</accession>
<feature type="compositionally biased region" description="Polar residues" evidence="1">
    <location>
        <begin position="42"/>
        <end position="54"/>
    </location>
</feature>
<feature type="compositionally biased region" description="Polar residues" evidence="1">
    <location>
        <begin position="392"/>
        <end position="405"/>
    </location>
</feature>
<feature type="region of interest" description="Disordered" evidence="1">
    <location>
        <begin position="1"/>
        <end position="85"/>
    </location>
</feature>
<dbReference type="RefSeq" id="XP_013281240.1">
    <property type="nucleotide sequence ID" value="XM_013425786.1"/>
</dbReference>
<dbReference type="VEuPathDB" id="FungiDB:Z517_09878"/>
<feature type="region of interest" description="Disordered" evidence="1">
    <location>
        <begin position="241"/>
        <end position="278"/>
    </location>
</feature>
<dbReference type="EMBL" id="KN846974">
    <property type="protein sequence ID" value="KIW77432.1"/>
    <property type="molecule type" value="Genomic_DNA"/>
</dbReference>
<name>A0A0D2ET73_9EURO</name>
<organism evidence="2 3">
    <name type="scientific">Fonsecaea pedrosoi CBS 271.37</name>
    <dbReference type="NCBI Taxonomy" id="1442368"/>
    <lineage>
        <taxon>Eukaryota</taxon>
        <taxon>Fungi</taxon>
        <taxon>Dikarya</taxon>
        <taxon>Ascomycota</taxon>
        <taxon>Pezizomycotina</taxon>
        <taxon>Eurotiomycetes</taxon>
        <taxon>Chaetothyriomycetidae</taxon>
        <taxon>Chaetothyriales</taxon>
        <taxon>Herpotrichiellaceae</taxon>
        <taxon>Fonsecaea</taxon>
    </lineage>
</organism>
<feature type="compositionally biased region" description="Polar residues" evidence="1">
    <location>
        <begin position="1"/>
        <end position="13"/>
    </location>
</feature>
<reference evidence="2 3" key="1">
    <citation type="submission" date="2015-01" db="EMBL/GenBank/DDBJ databases">
        <title>The Genome Sequence of Fonsecaea pedrosoi CBS 271.37.</title>
        <authorList>
            <consortium name="The Broad Institute Genomics Platform"/>
            <person name="Cuomo C."/>
            <person name="de Hoog S."/>
            <person name="Gorbushina A."/>
            <person name="Stielow B."/>
            <person name="Teixiera M."/>
            <person name="Abouelleil A."/>
            <person name="Chapman S.B."/>
            <person name="Priest M."/>
            <person name="Young S.K."/>
            <person name="Wortman J."/>
            <person name="Nusbaum C."/>
            <person name="Birren B."/>
        </authorList>
    </citation>
    <scope>NUCLEOTIDE SEQUENCE [LARGE SCALE GENOMIC DNA]</scope>
    <source>
        <strain evidence="2 3">CBS 271.37</strain>
    </source>
</reference>
<evidence type="ECO:0000313" key="3">
    <source>
        <dbReference type="Proteomes" id="UP000053029"/>
    </source>
</evidence>
<sequence>MSFPSSNETAISATSGLPSSSTSTSLGNGTFTTGNTVPTPTDSSASNITLTSGEDTLPAPSSSTPITNGTTTTDSSNISSTTTTTLRSTTTIWALPPSNLSCTYVSGSSCSPYNGSNSVWPTGTPTDGPLWTNTSLSALGYTSPPIKTDASPIGEGTVITLTIEATPHPITPSPITLPPEEITLTATVRGKRNHTSSVTSSGQAMGSANSTGSVSDSTWPAESAPITMTIVIGSNMTSIVSTGQPLTPTTSSSPSPNNSSLISAISNSAAPTDSQSQAASETFPITAISSSTTWSAGATAWTSDSSALPVSSPTLNGTASSTGAPADNSTSTGIFNATTTSSTTVSGGASGFPPASITSSPFWSNTTSNGGQPCSLTPSYLWRDWNWTTPLAPTGSDASSTTNAPEPTELSTASNATTSETSPTSSTATLPSVDNDNATFNSAGPPSGLMPIAAPSSSSTDQETNGTATPTTGDWFAMSTQSDGGVLTTFVTHFGPVQSVSEPADKPSVAGVGPPPSSSALPLPSARHHVVVRPKRMATWAKMDEA</sequence>
<feature type="compositionally biased region" description="Low complexity" evidence="1">
    <location>
        <begin position="408"/>
        <end position="432"/>
    </location>
</feature>
<dbReference type="OrthoDB" id="4160054at2759"/>
<protein>
    <submittedName>
        <fullName evidence="2">Unplaced genomic scaffold supercont1.6, whole genome shotgun sequence</fullName>
    </submittedName>
</protein>
<feature type="compositionally biased region" description="Polar residues" evidence="1">
    <location>
        <begin position="455"/>
        <end position="473"/>
    </location>
</feature>
<feature type="region of interest" description="Disordered" evidence="1">
    <location>
        <begin position="499"/>
        <end position="527"/>
    </location>
</feature>
<gene>
    <name evidence="2" type="ORF">Z517_09878</name>
</gene>
<evidence type="ECO:0000256" key="1">
    <source>
        <dbReference type="SAM" id="MobiDB-lite"/>
    </source>
</evidence>
<feature type="compositionally biased region" description="Low complexity" evidence="1">
    <location>
        <begin position="507"/>
        <end position="525"/>
    </location>
</feature>
<feature type="compositionally biased region" description="Polar residues" evidence="1">
    <location>
        <begin position="308"/>
        <end position="335"/>
    </location>
</feature>
<feature type="region of interest" description="Disordered" evidence="1">
    <location>
        <begin position="392"/>
        <end position="473"/>
    </location>
</feature>
<feature type="compositionally biased region" description="Low complexity" evidence="1">
    <location>
        <begin position="61"/>
        <end position="85"/>
    </location>
</feature>
<dbReference type="Proteomes" id="UP000053029">
    <property type="component" value="Unassembled WGS sequence"/>
</dbReference>
<keyword evidence="3" id="KW-1185">Reference proteome</keyword>
<feature type="region of interest" description="Disordered" evidence="1">
    <location>
        <begin position="303"/>
        <end position="335"/>
    </location>
</feature>
<feature type="region of interest" description="Disordered" evidence="1">
    <location>
        <begin position="189"/>
        <end position="220"/>
    </location>
</feature>
<feature type="compositionally biased region" description="Low complexity" evidence="1">
    <location>
        <begin position="245"/>
        <end position="271"/>
    </location>
</feature>
<dbReference type="GeneID" id="25309368"/>
<feature type="compositionally biased region" description="Polar residues" evidence="1">
    <location>
        <begin position="434"/>
        <end position="444"/>
    </location>
</feature>
<feature type="compositionally biased region" description="Polar residues" evidence="1">
    <location>
        <begin position="195"/>
        <end position="220"/>
    </location>
</feature>
<evidence type="ECO:0000313" key="2">
    <source>
        <dbReference type="EMBL" id="KIW77432.1"/>
    </source>
</evidence>
<dbReference type="STRING" id="1442368.A0A0D2ET73"/>
<proteinExistence type="predicted"/>
<feature type="compositionally biased region" description="Low complexity" evidence="1">
    <location>
        <begin position="14"/>
        <end position="41"/>
    </location>
</feature>
<dbReference type="AlphaFoldDB" id="A0A0D2ET73"/>